<dbReference type="Pfam" id="PF02617">
    <property type="entry name" value="ClpS"/>
    <property type="match status" value="1"/>
</dbReference>
<dbReference type="PANTHER" id="PTHR33473">
    <property type="entry name" value="ATP-DEPENDENT CLP PROTEASE ADAPTER PROTEIN CLPS1, CHLOROPLASTIC"/>
    <property type="match status" value="1"/>
</dbReference>
<feature type="chain" id="PRO_5040906741" description="Adaptor protein ClpS core domain-containing protein" evidence="2">
    <location>
        <begin position="19"/>
        <end position="207"/>
    </location>
</feature>
<organism evidence="4 5">
    <name type="scientific">Triparma strigata</name>
    <dbReference type="NCBI Taxonomy" id="1606541"/>
    <lineage>
        <taxon>Eukaryota</taxon>
        <taxon>Sar</taxon>
        <taxon>Stramenopiles</taxon>
        <taxon>Ochrophyta</taxon>
        <taxon>Bolidophyceae</taxon>
        <taxon>Parmales</taxon>
        <taxon>Triparmaceae</taxon>
        <taxon>Triparma</taxon>
    </lineage>
</organism>
<evidence type="ECO:0000313" key="5">
    <source>
        <dbReference type="Proteomes" id="UP001165085"/>
    </source>
</evidence>
<dbReference type="SUPFAM" id="SSF54736">
    <property type="entry name" value="ClpS-like"/>
    <property type="match status" value="1"/>
</dbReference>
<dbReference type="OrthoDB" id="5144at2759"/>
<comment type="caution">
    <text evidence="4">The sequence shown here is derived from an EMBL/GenBank/DDBJ whole genome shotgun (WGS) entry which is preliminary data.</text>
</comment>
<dbReference type="Gene3D" id="3.30.1390.10">
    <property type="match status" value="1"/>
</dbReference>
<dbReference type="PANTHER" id="PTHR33473:SF17">
    <property type="entry name" value="ATP-DEPENDENT CLP PROTEASE ADAPTER PROTEIN CLPS1, CHLOROPLASTIC"/>
    <property type="match status" value="1"/>
</dbReference>
<dbReference type="InterPro" id="IPR014719">
    <property type="entry name" value="Ribosomal_bL12_C/ClpS-like"/>
</dbReference>
<feature type="region of interest" description="Disordered" evidence="1">
    <location>
        <begin position="188"/>
        <end position="207"/>
    </location>
</feature>
<dbReference type="GO" id="GO:0030163">
    <property type="term" value="P:protein catabolic process"/>
    <property type="evidence" value="ECO:0007669"/>
    <property type="project" value="InterPro"/>
</dbReference>
<dbReference type="InterPro" id="IPR003769">
    <property type="entry name" value="ClpS_core"/>
</dbReference>
<feature type="domain" description="Adaptor protein ClpS core" evidence="3">
    <location>
        <begin position="115"/>
        <end position="185"/>
    </location>
</feature>
<dbReference type="Proteomes" id="UP001165085">
    <property type="component" value="Unassembled WGS sequence"/>
</dbReference>
<feature type="region of interest" description="Disordered" evidence="1">
    <location>
        <begin position="58"/>
        <end position="95"/>
    </location>
</feature>
<evidence type="ECO:0000256" key="2">
    <source>
        <dbReference type="SAM" id="SignalP"/>
    </source>
</evidence>
<keyword evidence="2" id="KW-0732">Signal</keyword>
<feature type="compositionally biased region" description="Basic and acidic residues" evidence="1">
    <location>
        <begin position="81"/>
        <end position="95"/>
    </location>
</feature>
<gene>
    <name evidence="4" type="ORF">TrST_g91</name>
</gene>
<accession>A0A9W7A8C3</accession>
<feature type="signal peptide" evidence="2">
    <location>
        <begin position="1"/>
        <end position="18"/>
    </location>
</feature>
<proteinExistence type="predicted"/>
<dbReference type="EMBL" id="BRXY01000095">
    <property type="protein sequence ID" value="GMH64478.1"/>
    <property type="molecule type" value="Genomic_DNA"/>
</dbReference>
<evidence type="ECO:0000256" key="1">
    <source>
        <dbReference type="SAM" id="MobiDB-lite"/>
    </source>
</evidence>
<dbReference type="AlphaFoldDB" id="A0A9W7A8C3"/>
<dbReference type="GO" id="GO:0006508">
    <property type="term" value="P:proteolysis"/>
    <property type="evidence" value="ECO:0007669"/>
    <property type="project" value="InterPro"/>
</dbReference>
<keyword evidence="5" id="KW-1185">Reference proteome</keyword>
<evidence type="ECO:0000313" key="4">
    <source>
        <dbReference type="EMBL" id="GMH64478.1"/>
    </source>
</evidence>
<protein>
    <recommendedName>
        <fullName evidence="3">Adaptor protein ClpS core domain-containing protein</fullName>
    </recommendedName>
</protein>
<evidence type="ECO:0000259" key="3">
    <source>
        <dbReference type="Pfam" id="PF02617"/>
    </source>
</evidence>
<sequence>MKAFLILIIAIVALCVDAWTPQLFSRSFNSKLNPSHIPVTSSSSLPFTRSRPLLPSLHSLRMSDDDSGSSDSSGDSSDGDGGEREKETGKKGKVALKERVEEEVQAKAKEKISDENQWRVLLHNDEIHTFDYVTHSIVKIVKQLTRKKAHEITVQTHSAGMATVIIVWKDLAEKYCMGLQRQGLTASIAPDSGFKKNDGGEGGPDAE</sequence>
<dbReference type="InterPro" id="IPR022935">
    <property type="entry name" value="ClpS"/>
</dbReference>
<name>A0A9W7A8C3_9STRA</name>
<reference evidence="5" key="1">
    <citation type="journal article" date="2023" name="Commun. Biol.">
        <title>Genome analysis of Parmales, the sister group of diatoms, reveals the evolutionary specialization of diatoms from phago-mixotrophs to photoautotrophs.</title>
        <authorList>
            <person name="Ban H."/>
            <person name="Sato S."/>
            <person name="Yoshikawa S."/>
            <person name="Yamada K."/>
            <person name="Nakamura Y."/>
            <person name="Ichinomiya M."/>
            <person name="Sato N."/>
            <person name="Blanc-Mathieu R."/>
            <person name="Endo H."/>
            <person name="Kuwata A."/>
            <person name="Ogata H."/>
        </authorList>
    </citation>
    <scope>NUCLEOTIDE SEQUENCE [LARGE SCALE GENOMIC DNA]</scope>
    <source>
        <strain evidence="5">NIES 3701</strain>
    </source>
</reference>